<dbReference type="STRING" id="105785.A0A2J7Q0G3"/>
<dbReference type="AlphaFoldDB" id="A0A2J7Q0G3"/>
<protein>
    <recommendedName>
        <fullName evidence="4">Retrotransposon gag domain-containing protein</fullName>
    </recommendedName>
</protein>
<gene>
    <name evidence="2" type="ORF">B7P43_G09296</name>
</gene>
<keyword evidence="3" id="KW-1185">Reference proteome</keyword>
<evidence type="ECO:0000313" key="3">
    <source>
        <dbReference type="Proteomes" id="UP000235965"/>
    </source>
</evidence>
<sequence length="250" mass="28677">MNPVFHIRRLEEFMDFRNVPQHLRLAVACRSIVGQIGRQWVEAVSPNLRDYESFKKGFLTNWWSKSRQSSVRCAIYQAKYDRRSNLSLSAHFLKYATMASYLDPRPSDADLIEAIKSHFPITVQRAMLTSQLHTVEETLDLLKRIEIMEASESFQRPNASPQSHHQNASRQGPNPPRNDHRGQTQPQVRQVQYQQPRSRSHGNRRRNYRNYDPRRGGESSGGGSGPLNPNASPFHGGQEPTNSNDQRTGN</sequence>
<accession>A0A2J7Q0G3</accession>
<reference evidence="2 3" key="1">
    <citation type="submission" date="2017-12" db="EMBL/GenBank/DDBJ databases">
        <title>Hemimetabolous genomes reveal molecular basis of termite eusociality.</title>
        <authorList>
            <person name="Harrison M.C."/>
            <person name="Jongepier E."/>
            <person name="Robertson H.M."/>
            <person name="Arning N."/>
            <person name="Bitard-Feildel T."/>
            <person name="Chao H."/>
            <person name="Childers C.P."/>
            <person name="Dinh H."/>
            <person name="Doddapaneni H."/>
            <person name="Dugan S."/>
            <person name="Gowin J."/>
            <person name="Greiner C."/>
            <person name="Han Y."/>
            <person name="Hu H."/>
            <person name="Hughes D.S.T."/>
            <person name="Huylmans A.-K."/>
            <person name="Kemena C."/>
            <person name="Kremer L.P.M."/>
            <person name="Lee S.L."/>
            <person name="Lopez-Ezquerra A."/>
            <person name="Mallet L."/>
            <person name="Monroy-Kuhn J.M."/>
            <person name="Moser A."/>
            <person name="Murali S.C."/>
            <person name="Muzny D.M."/>
            <person name="Otani S."/>
            <person name="Piulachs M.-D."/>
            <person name="Poelchau M."/>
            <person name="Qu J."/>
            <person name="Schaub F."/>
            <person name="Wada-Katsumata A."/>
            <person name="Worley K.C."/>
            <person name="Xie Q."/>
            <person name="Ylla G."/>
            <person name="Poulsen M."/>
            <person name="Gibbs R.A."/>
            <person name="Schal C."/>
            <person name="Richards S."/>
            <person name="Belles X."/>
            <person name="Korb J."/>
            <person name="Bornberg-Bauer E."/>
        </authorList>
    </citation>
    <scope>NUCLEOTIDE SEQUENCE [LARGE SCALE GENOMIC DNA]</scope>
    <source>
        <tissue evidence="2">Whole body</tissue>
    </source>
</reference>
<organism evidence="2 3">
    <name type="scientific">Cryptotermes secundus</name>
    <dbReference type="NCBI Taxonomy" id="105785"/>
    <lineage>
        <taxon>Eukaryota</taxon>
        <taxon>Metazoa</taxon>
        <taxon>Ecdysozoa</taxon>
        <taxon>Arthropoda</taxon>
        <taxon>Hexapoda</taxon>
        <taxon>Insecta</taxon>
        <taxon>Pterygota</taxon>
        <taxon>Neoptera</taxon>
        <taxon>Polyneoptera</taxon>
        <taxon>Dictyoptera</taxon>
        <taxon>Blattodea</taxon>
        <taxon>Blattoidea</taxon>
        <taxon>Termitoidae</taxon>
        <taxon>Kalotermitidae</taxon>
        <taxon>Cryptotermitinae</taxon>
        <taxon>Cryptotermes</taxon>
    </lineage>
</organism>
<feature type="compositionally biased region" description="Basic residues" evidence="1">
    <location>
        <begin position="198"/>
        <end position="208"/>
    </location>
</feature>
<evidence type="ECO:0000313" key="2">
    <source>
        <dbReference type="EMBL" id="PNF22074.1"/>
    </source>
</evidence>
<evidence type="ECO:0000256" key="1">
    <source>
        <dbReference type="SAM" id="MobiDB-lite"/>
    </source>
</evidence>
<dbReference type="InParanoid" id="A0A2J7Q0G3"/>
<dbReference type="OrthoDB" id="6764494at2759"/>
<proteinExistence type="predicted"/>
<dbReference type="EMBL" id="NEVH01019968">
    <property type="protein sequence ID" value="PNF22074.1"/>
    <property type="molecule type" value="Genomic_DNA"/>
</dbReference>
<feature type="region of interest" description="Disordered" evidence="1">
    <location>
        <begin position="153"/>
        <end position="250"/>
    </location>
</feature>
<name>A0A2J7Q0G3_9NEOP</name>
<comment type="caution">
    <text evidence="2">The sequence shown here is derived from an EMBL/GenBank/DDBJ whole genome shotgun (WGS) entry which is preliminary data.</text>
</comment>
<evidence type="ECO:0008006" key="4">
    <source>
        <dbReference type="Google" id="ProtNLM"/>
    </source>
</evidence>
<feature type="compositionally biased region" description="Polar residues" evidence="1">
    <location>
        <begin position="239"/>
        <end position="250"/>
    </location>
</feature>
<feature type="compositionally biased region" description="Low complexity" evidence="1">
    <location>
        <begin position="183"/>
        <end position="197"/>
    </location>
</feature>
<feature type="compositionally biased region" description="Polar residues" evidence="1">
    <location>
        <begin position="153"/>
        <end position="172"/>
    </location>
</feature>
<dbReference type="Proteomes" id="UP000235965">
    <property type="component" value="Unassembled WGS sequence"/>
</dbReference>